<evidence type="ECO:0000313" key="6">
    <source>
        <dbReference type="Proteomes" id="UP000075755"/>
    </source>
</evidence>
<dbReference type="SUPFAM" id="SSF52172">
    <property type="entry name" value="CheY-like"/>
    <property type="match status" value="1"/>
</dbReference>
<keyword evidence="1" id="KW-0597">Phosphoprotein</keyword>
<proteinExistence type="predicted"/>
<feature type="coiled-coil region" evidence="2">
    <location>
        <begin position="152"/>
        <end position="179"/>
    </location>
</feature>
<dbReference type="Pfam" id="PF00072">
    <property type="entry name" value="Response_reg"/>
    <property type="match status" value="1"/>
</dbReference>
<dbReference type="InterPro" id="IPR011006">
    <property type="entry name" value="CheY-like_superfamily"/>
</dbReference>
<gene>
    <name evidence="5" type="ORF">AA2016_4803</name>
</gene>
<sequence length="226" mass="25086">MIRGLLLCHGRHCIFALHNDGRRAKKKSMKTAALRVLVIDENRIRASIIEAGLREAGHEDVTLVHDVSGIGRRIAEINPDVIVIDLENPNRDMLENMFQLSRAVKRPIAMFVDRSDSASIEAAVDAGVSAYVVDGLKRERVKPILDMAVSRFNAFSRLARELEEARSELEDRKVIDRAKGILMKSRGISETEAYALMRKAAMNQNRKLSEIAQSLVTAAGLLGDDA</sequence>
<dbReference type="GO" id="GO:0003723">
    <property type="term" value="F:RNA binding"/>
    <property type="evidence" value="ECO:0007669"/>
    <property type="project" value="InterPro"/>
</dbReference>
<dbReference type="EMBL" id="CP015005">
    <property type="protein sequence ID" value="AMS43712.1"/>
    <property type="molecule type" value="Genomic_DNA"/>
</dbReference>
<dbReference type="InterPro" id="IPR005561">
    <property type="entry name" value="ANTAR"/>
</dbReference>
<dbReference type="PROSITE" id="PS50921">
    <property type="entry name" value="ANTAR"/>
    <property type="match status" value="1"/>
</dbReference>
<dbReference type="PROSITE" id="PS50110">
    <property type="entry name" value="RESPONSE_REGULATORY"/>
    <property type="match status" value="1"/>
</dbReference>
<dbReference type="Proteomes" id="UP000075755">
    <property type="component" value="Chromosome"/>
</dbReference>
<evidence type="ECO:0000256" key="1">
    <source>
        <dbReference type="PROSITE-ProRule" id="PRU00169"/>
    </source>
</evidence>
<reference evidence="5 6" key="1">
    <citation type="submission" date="2016-03" db="EMBL/GenBank/DDBJ databases">
        <title>Complete genome of Aminobacter aminovorans KCTC 2477.</title>
        <authorList>
            <person name="Kim K.M."/>
        </authorList>
    </citation>
    <scope>NUCLEOTIDE SEQUENCE [LARGE SCALE GENOMIC DNA]</scope>
    <source>
        <strain evidence="5 6">KCTC 2477</strain>
    </source>
</reference>
<feature type="modified residue" description="4-aspartylphosphate" evidence="1">
    <location>
        <position position="85"/>
    </location>
</feature>
<dbReference type="GO" id="GO:0000160">
    <property type="term" value="P:phosphorelay signal transduction system"/>
    <property type="evidence" value="ECO:0007669"/>
    <property type="project" value="InterPro"/>
</dbReference>
<dbReference type="SMART" id="SM01012">
    <property type="entry name" value="ANTAR"/>
    <property type="match status" value="1"/>
</dbReference>
<dbReference type="PANTHER" id="PTHR43367">
    <property type="match status" value="1"/>
</dbReference>
<accession>A0AAC9AT26</accession>
<dbReference type="AlphaFoldDB" id="A0AAC9AT26"/>
<organism evidence="5 6">
    <name type="scientific">Aminobacter aminovorans</name>
    <name type="common">Chelatobacter heintzii</name>
    <dbReference type="NCBI Taxonomy" id="83263"/>
    <lineage>
        <taxon>Bacteria</taxon>
        <taxon>Pseudomonadati</taxon>
        <taxon>Pseudomonadota</taxon>
        <taxon>Alphaproteobacteria</taxon>
        <taxon>Hyphomicrobiales</taxon>
        <taxon>Phyllobacteriaceae</taxon>
        <taxon>Aminobacter</taxon>
    </lineage>
</organism>
<feature type="domain" description="ANTAR" evidence="4">
    <location>
        <begin position="155"/>
        <end position="216"/>
    </location>
</feature>
<dbReference type="SMART" id="SM00448">
    <property type="entry name" value="REC"/>
    <property type="match status" value="1"/>
</dbReference>
<dbReference type="KEGG" id="aak:AA2016_4803"/>
<keyword evidence="2" id="KW-0175">Coiled coil</keyword>
<evidence type="ECO:0000259" key="3">
    <source>
        <dbReference type="PROSITE" id="PS50110"/>
    </source>
</evidence>
<evidence type="ECO:0000256" key="2">
    <source>
        <dbReference type="SAM" id="Coils"/>
    </source>
</evidence>
<dbReference type="InterPro" id="IPR008327">
    <property type="entry name" value="Sig_transdc_resp-reg_antiterm"/>
</dbReference>
<dbReference type="PANTHER" id="PTHR43367:SF1">
    <property type="entry name" value="TWO-COMPONENT RESPONSE REGULATOR-LIKE APRR6-RELATED"/>
    <property type="match status" value="1"/>
</dbReference>
<evidence type="ECO:0000313" key="5">
    <source>
        <dbReference type="EMBL" id="AMS43712.1"/>
    </source>
</evidence>
<dbReference type="InterPro" id="IPR001789">
    <property type="entry name" value="Sig_transdc_resp-reg_receiver"/>
</dbReference>
<dbReference type="PIRSF" id="PIRSF036382">
    <property type="entry name" value="RR_antiterm"/>
    <property type="match status" value="1"/>
</dbReference>
<feature type="domain" description="Response regulatory" evidence="3">
    <location>
        <begin position="35"/>
        <end position="149"/>
    </location>
</feature>
<name>A0AAC9AT26_AMIAI</name>
<dbReference type="Gene3D" id="3.40.50.2300">
    <property type="match status" value="1"/>
</dbReference>
<dbReference type="Pfam" id="PF03861">
    <property type="entry name" value="ANTAR"/>
    <property type="match status" value="1"/>
</dbReference>
<dbReference type="Gene3D" id="1.10.10.10">
    <property type="entry name" value="Winged helix-like DNA-binding domain superfamily/Winged helix DNA-binding domain"/>
    <property type="match status" value="1"/>
</dbReference>
<dbReference type="InterPro" id="IPR036388">
    <property type="entry name" value="WH-like_DNA-bd_sf"/>
</dbReference>
<evidence type="ECO:0000259" key="4">
    <source>
        <dbReference type="PROSITE" id="PS50921"/>
    </source>
</evidence>
<protein>
    <submittedName>
        <fullName evidence="5">Chemotaxis protein CheY</fullName>
    </submittedName>
</protein>